<comment type="similarity">
    <text evidence="1 4">Belongs to the UDP-glycosyltransferase family.</text>
</comment>
<dbReference type="FunFam" id="3.40.50.2000:FF:000144">
    <property type="entry name" value="UDP-glucuronosyltransferase"/>
    <property type="match status" value="1"/>
</dbReference>
<gene>
    <name evidence="7" type="primary">LOC115631520</name>
</gene>
<dbReference type="RefSeq" id="XP_030384149.1">
    <property type="nucleotide sequence ID" value="XM_030528289.1"/>
</dbReference>
<dbReference type="GO" id="GO:0016020">
    <property type="term" value="C:membrane"/>
    <property type="evidence" value="ECO:0007669"/>
    <property type="project" value="UniProtKB-SubCell"/>
</dbReference>
<organism evidence="6 7">
    <name type="scientific">Drosophila lebanonensis</name>
    <name type="common">Fruit fly</name>
    <name type="synonym">Scaptodrosophila lebanonensis</name>
    <dbReference type="NCBI Taxonomy" id="7225"/>
    <lineage>
        <taxon>Eukaryota</taxon>
        <taxon>Metazoa</taxon>
        <taxon>Ecdysozoa</taxon>
        <taxon>Arthropoda</taxon>
        <taxon>Hexapoda</taxon>
        <taxon>Insecta</taxon>
        <taxon>Pterygota</taxon>
        <taxon>Neoptera</taxon>
        <taxon>Endopterygota</taxon>
        <taxon>Diptera</taxon>
        <taxon>Brachycera</taxon>
        <taxon>Muscomorpha</taxon>
        <taxon>Ephydroidea</taxon>
        <taxon>Drosophilidae</taxon>
        <taxon>Scaptodrosophila</taxon>
    </lineage>
</organism>
<keyword evidence="5" id="KW-0812">Transmembrane</keyword>
<accession>A0A6J2U736</accession>
<comment type="catalytic activity">
    <reaction evidence="5">
        <text>glucuronate acceptor + UDP-alpha-D-glucuronate = acceptor beta-D-glucuronoside + UDP + H(+)</text>
        <dbReference type="Rhea" id="RHEA:21032"/>
        <dbReference type="ChEBI" id="CHEBI:15378"/>
        <dbReference type="ChEBI" id="CHEBI:58052"/>
        <dbReference type="ChEBI" id="CHEBI:58223"/>
        <dbReference type="ChEBI" id="CHEBI:132367"/>
        <dbReference type="ChEBI" id="CHEBI:132368"/>
        <dbReference type="EC" id="2.4.1.17"/>
    </reaction>
</comment>
<dbReference type="InterPro" id="IPR035595">
    <property type="entry name" value="UDP_glycos_trans_CS"/>
</dbReference>
<dbReference type="EC" id="2.4.1.17" evidence="5"/>
<evidence type="ECO:0000256" key="3">
    <source>
        <dbReference type="ARBA" id="ARBA00022679"/>
    </source>
</evidence>
<evidence type="ECO:0000313" key="7">
    <source>
        <dbReference type="RefSeq" id="XP_030384149.1"/>
    </source>
</evidence>
<evidence type="ECO:0000256" key="1">
    <source>
        <dbReference type="ARBA" id="ARBA00009995"/>
    </source>
</evidence>
<feature type="chain" id="PRO_5027149931" description="UDP-glucuronosyltransferase" evidence="5">
    <location>
        <begin position="22"/>
        <end position="527"/>
    </location>
</feature>
<dbReference type="PANTHER" id="PTHR48043">
    <property type="entry name" value="EG:EG0003.4 PROTEIN-RELATED"/>
    <property type="match status" value="1"/>
</dbReference>
<dbReference type="InterPro" id="IPR050271">
    <property type="entry name" value="UDP-glycosyltransferase"/>
</dbReference>
<dbReference type="Proteomes" id="UP000504634">
    <property type="component" value="Unplaced"/>
</dbReference>
<comment type="subcellular location">
    <subcellularLocation>
        <location evidence="5">Membrane</location>
        <topology evidence="5">Single-pass membrane protein</topology>
    </subcellularLocation>
</comment>
<keyword evidence="5" id="KW-0472">Membrane</keyword>
<dbReference type="GeneID" id="115631520"/>
<dbReference type="PROSITE" id="PS00375">
    <property type="entry name" value="UDPGT"/>
    <property type="match status" value="1"/>
</dbReference>
<dbReference type="PANTHER" id="PTHR48043:SF114">
    <property type="entry name" value="IP04436P-RELATED"/>
    <property type="match status" value="1"/>
</dbReference>
<dbReference type="InterPro" id="IPR002213">
    <property type="entry name" value="UDP_glucos_trans"/>
</dbReference>
<dbReference type="GO" id="GO:0015020">
    <property type="term" value="F:glucuronosyltransferase activity"/>
    <property type="evidence" value="ECO:0007669"/>
    <property type="project" value="UniProtKB-EC"/>
</dbReference>
<dbReference type="CDD" id="cd03784">
    <property type="entry name" value="GT1_Gtf-like"/>
    <property type="match status" value="1"/>
</dbReference>
<keyword evidence="5" id="KW-1133">Transmembrane helix</keyword>
<keyword evidence="5" id="KW-0732">Signal</keyword>
<dbReference type="CTD" id="35137"/>
<keyword evidence="6" id="KW-1185">Reference proteome</keyword>
<protein>
    <recommendedName>
        <fullName evidence="5">UDP-glucuronosyltransferase</fullName>
        <ecNumber evidence="5">2.4.1.17</ecNumber>
    </recommendedName>
</protein>
<name>A0A6J2U736_DROLE</name>
<evidence type="ECO:0000256" key="4">
    <source>
        <dbReference type="RuleBase" id="RU003718"/>
    </source>
</evidence>
<dbReference type="Gene3D" id="3.40.50.2000">
    <property type="entry name" value="Glycogen Phosphorylase B"/>
    <property type="match status" value="2"/>
</dbReference>
<dbReference type="Pfam" id="PF00201">
    <property type="entry name" value="UDPGT"/>
    <property type="match status" value="1"/>
</dbReference>
<proteinExistence type="inferred from homology"/>
<evidence type="ECO:0000256" key="5">
    <source>
        <dbReference type="RuleBase" id="RU362059"/>
    </source>
</evidence>
<dbReference type="OrthoDB" id="5835829at2759"/>
<feature type="transmembrane region" description="Helical" evidence="5">
    <location>
        <begin position="485"/>
        <end position="504"/>
    </location>
</feature>
<dbReference type="FunFam" id="3.40.50.2000:FF:000050">
    <property type="entry name" value="UDP-glucuronosyltransferase"/>
    <property type="match status" value="1"/>
</dbReference>
<evidence type="ECO:0000313" key="6">
    <source>
        <dbReference type="Proteomes" id="UP000504634"/>
    </source>
</evidence>
<keyword evidence="3 4" id="KW-0808">Transferase</keyword>
<evidence type="ECO:0000256" key="2">
    <source>
        <dbReference type="ARBA" id="ARBA00022676"/>
    </source>
</evidence>
<dbReference type="SUPFAM" id="SSF53756">
    <property type="entry name" value="UDP-Glycosyltransferase/glycogen phosphorylase"/>
    <property type="match status" value="1"/>
</dbReference>
<keyword evidence="2 4" id="KW-0328">Glycosyltransferase</keyword>
<sequence>MFVCSMLKIWLLALLLTPSESAQILGLFGHPGKSHFDFFRPMFLALAQNGHNISMYSYFPNKMPVTNYTDYVFDGMPVLTDIVDLKPLESEPQWFGLPFKVSTFFMLHDWGLRSCEVALHSPLIAQLLSSGMRYDVIILEHFANDCMQAVAHLLRAPVIALSSCAIMPWHYKRMGTPFLEAVTPMNFLPYTDEMGFVERVNNFLHFHIVALLHNLISQPATDALIAKRFGAGLPPINEIVTNTSLMLINQHYALTGARPYAPNVVEVGGLQITPQKPLPENLDGLLKQSKQGVIYISWGSMVNPATLPATKRQQLFECIRHFGAYSFVMRWSNDSMPSDKPSNLHFYDWLPQRDLLCHPQVKAFMTHGGLLGSSEAVHCGVPMLVTPFYGDQFLNAGAIVQRRFGVTVNFANFDSRNLIQALHTILSAEFAAHVKHSTAAFRQRPQPPLELALWWIEHVIDSGGAPLAQSVARHINWLIYNSLDVYLFLLCVIFLILWALRLLIKLVQSLATRRVSTTEADTKAKKQ</sequence>
<feature type="signal peptide" evidence="5">
    <location>
        <begin position="1"/>
        <end position="21"/>
    </location>
</feature>
<dbReference type="AlphaFoldDB" id="A0A6J2U736"/>
<reference evidence="7" key="1">
    <citation type="submission" date="2025-08" db="UniProtKB">
        <authorList>
            <consortium name="RefSeq"/>
        </authorList>
    </citation>
    <scope>IDENTIFICATION</scope>
    <source>
        <strain evidence="7">11010-0011.00</strain>
        <tissue evidence="7">Whole body</tissue>
    </source>
</reference>